<sequence>MSEHVLVPVDGSAPSRAALEYTLDRFPDGRLTALYVVDPMADYSRQRAFPGYTADDEYLNEREKGEAILDSLRERISDDSFETVLEVGKPGRTIVAYAEDHDADGIVVDNHSRDGAARYLLGSVAELVVRRADVPVTVVRGSD</sequence>
<dbReference type="InterPro" id="IPR006016">
    <property type="entry name" value="UspA"/>
</dbReference>
<dbReference type="InterPro" id="IPR014729">
    <property type="entry name" value="Rossmann-like_a/b/a_fold"/>
</dbReference>
<proteinExistence type="inferred from homology"/>
<protein>
    <submittedName>
        <fullName evidence="3">Universal stress protein</fullName>
    </submittedName>
</protein>
<gene>
    <name evidence="3" type="ORF">EA472_16315</name>
</gene>
<comment type="caution">
    <text evidence="3">The sequence shown here is derived from an EMBL/GenBank/DDBJ whole genome shotgun (WGS) entry which is preliminary data.</text>
</comment>
<dbReference type="EMBL" id="REFZ01000012">
    <property type="protein sequence ID" value="RQG98782.1"/>
    <property type="molecule type" value="Genomic_DNA"/>
</dbReference>
<dbReference type="SUPFAM" id="SSF52402">
    <property type="entry name" value="Adenine nucleotide alpha hydrolases-like"/>
    <property type="match status" value="1"/>
</dbReference>
<reference evidence="3 4" key="1">
    <citation type="submission" date="2018-10" db="EMBL/GenBank/DDBJ databases">
        <title>Natrarchaeobius chitinivorans gen. nov., sp. nov., and Natrarchaeobius haloalkaliphilus sp. nov., alkaliphilic, chitin-utilizing haloarchaea from hypersaline alkaline lakes.</title>
        <authorList>
            <person name="Sorokin D.Y."/>
            <person name="Elcheninov A.G."/>
            <person name="Kostrikina N.A."/>
            <person name="Bale N.J."/>
            <person name="Sinninghe Damste J.S."/>
            <person name="Khijniak T.V."/>
            <person name="Kublanov I.V."/>
            <person name="Toshchakov S.V."/>
        </authorList>
    </citation>
    <scope>NUCLEOTIDE SEQUENCE [LARGE SCALE GENOMIC DNA]</scope>
    <source>
        <strain evidence="3 4">AArcht7</strain>
    </source>
</reference>
<dbReference type="InterPro" id="IPR006015">
    <property type="entry name" value="Universal_stress_UspA"/>
</dbReference>
<dbReference type="PRINTS" id="PR01438">
    <property type="entry name" value="UNVRSLSTRESS"/>
</dbReference>
<evidence type="ECO:0000313" key="4">
    <source>
        <dbReference type="Proteomes" id="UP000281431"/>
    </source>
</evidence>
<dbReference type="Gene3D" id="3.40.50.620">
    <property type="entry name" value="HUPs"/>
    <property type="match status" value="1"/>
</dbReference>
<dbReference type="PANTHER" id="PTHR46268">
    <property type="entry name" value="STRESS RESPONSE PROTEIN NHAX"/>
    <property type="match status" value="1"/>
</dbReference>
<name>A0A3N6NI24_NATCH</name>
<dbReference type="Proteomes" id="UP000281431">
    <property type="component" value="Unassembled WGS sequence"/>
</dbReference>
<keyword evidence="4" id="KW-1185">Reference proteome</keyword>
<dbReference type="AlphaFoldDB" id="A0A3N6NI24"/>
<dbReference type="OrthoDB" id="105697at2157"/>
<evidence type="ECO:0000259" key="2">
    <source>
        <dbReference type="Pfam" id="PF00582"/>
    </source>
</evidence>
<dbReference type="PANTHER" id="PTHR46268:SF24">
    <property type="entry name" value="UNIVERSAL STRESS PROTEIN"/>
    <property type="match status" value="1"/>
</dbReference>
<accession>A0A3N6NI24</accession>
<feature type="domain" description="UspA" evidence="2">
    <location>
        <begin position="1"/>
        <end position="140"/>
    </location>
</feature>
<evidence type="ECO:0000256" key="1">
    <source>
        <dbReference type="ARBA" id="ARBA00008791"/>
    </source>
</evidence>
<organism evidence="3 4">
    <name type="scientific">Natrarchaeobius chitinivorans</name>
    <dbReference type="NCBI Taxonomy" id="1679083"/>
    <lineage>
        <taxon>Archaea</taxon>
        <taxon>Methanobacteriati</taxon>
        <taxon>Methanobacteriota</taxon>
        <taxon>Stenosarchaea group</taxon>
        <taxon>Halobacteria</taxon>
        <taxon>Halobacteriales</taxon>
        <taxon>Natrialbaceae</taxon>
        <taxon>Natrarchaeobius</taxon>
    </lineage>
</organism>
<dbReference type="Pfam" id="PF00582">
    <property type="entry name" value="Usp"/>
    <property type="match status" value="1"/>
</dbReference>
<comment type="similarity">
    <text evidence="1">Belongs to the universal stress protein A family.</text>
</comment>
<dbReference type="CDD" id="cd00293">
    <property type="entry name" value="USP-like"/>
    <property type="match status" value="1"/>
</dbReference>
<evidence type="ECO:0000313" key="3">
    <source>
        <dbReference type="EMBL" id="RQG98782.1"/>
    </source>
</evidence>